<reference evidence="2" key="1">
    <citation type="journal article" date="2014" name="Int. J. Syst. Evol. Microbiol.">
        <title>Complete genome of a new Firmicutes species belonging to the dominant human colonic microbiota ('Ruminococcus bicirculans') reveals two chromosomes and a selective capacity to utilize plant glucans.</title>
        <authorList>
            <consortium name="NISC Comparative Sequencing Program"/>
            <person name="Wegmann U."/>
            <person name="Louis P."/>
            <person name="Goesmann A."/>
            <person name="Henrissat B."/>
            <person name="Duncan S.H."/>
            <person name="Flint H.J."/>
        </authorList>
    </citation>
    <scope>NUCLEOTIDE SEQUENCE</scope>
    <source>
        <strain evidence="2">CGMCC 1.18437</strain>
    </source>
</reference>
<dbReference type="Proteomes" id="UP000539473">
    <property type="component" value="Unassembled WGS sequence"/>
</dbReference>
<dbReference type="CDD" id="cd04301">
    <property type="entry name" value="NAT_SF"/>
    <property type="match status" value="1"/>
</dbReference>
<evidence type="ECO:0000313" key="4">
    <source>
        <dbReference type="Proteomes" id="UP000539473"/>
    </source>
</evidence>
<keyword evidence="3" id="KW-0808">Transferase</keyword>
<feature type="domain" description="N-acetyltransferase" evidence="1">
    <location>
        <begin position="137"/>
        <end position="195"/>
    </location>
</feature>
<dbReference type="Proteomes" id="UP000619376">
    <property type="component" value="Unassembled WGS sequence"/>
</dbReference>
<dbReference type="InterPro" id="IPR016181">
    <property type="entry name" value="Acyl_CoA_acyltransferase"/>
</dbReference>
<dbReference type="InterPro" id="IPR000182">
    <property type="entry name" value="GNAT_dom"/>
</dbReference>
<dbReference type="RefSeq" id="WP_184115115.1">
    <property type="nucleotide sequence ID" value="NZ_BNAJ01000012.1"/>
</dbReference>
<reference evidence="3 4" key="3">
    <citation type="submission" date="2020-08" db="EMBL/GenBank/DDBJ databases">
        <title>Genomic Encyclopedia of Type Strains, Phase IV (KMG-IV): sequencing the most valuable type-strain genomes for metagenomic binning, comparative biology and taxonomic classification.</title>
        <authorList>
            <person name="Goeker M."/>
        </authorList>
    </citation>
    <scope>NUCLEOTIDE SEQUENCE [LARGE SCALE GENOMIC DNA]</scope>
    <source>
        <strain evidence="3 4">DSM 27521</strain>
    </source>
</reference>
<evidence type="ECO:0000313" key="3">
    <source>
        <dbReference type="EMBL" id="MBB5378551.1"/>
    </source>
</evidence>
<name>A0A7W8KI05_9DEIO</name>
<dbReference type="Gene3D" id="3.40.630.30">
    <property type="match status" value="1"/>
</dbReference>
<dbReference type="AlphaFoldDB" id="A0A7W8KI05"/>
<keyword evidence="5" id="KW-1185">Reference proteome</keyword>
<reference evidence="5" key="2">
    <citation type="journal article" date="2019" name="Int. J. Syst. Evol. Microbiol.">
        <title>The Global Catalogue of Microorganisms (GCM) 10K type strain sequencing project: providing services to taxonomists for standard genome sequencing and annotation.</title>
        <authorList>
            <consortium name="The Broad Institute Genomics Platform"/>
            <consortium name="The Broad Institute Genome Sequencing Center for Infectious Disease"/>
            <person name="Wu L."/>
            <person name="Ma J."/>
        </authorList>
    </citation>
    <scope>NUCLEOTIDE SEQUENCE [LARGE SCALE GENOMIC DNA]</scope>
    <source>
        <strain evidence="5">CGMCC 1.18437</strain>
    </source>
</reference>
<sequence length="214" mass="22937">MVTIVRSRQQFGAITTPQQRSPDDEARRVRVLARAEAFTRPLGPLTTERLQAGIPVPAGQVSLIAPDPVQWGAFDSGDAQINTRILEAIADGQQGLVALYGLTRGDTRLAGLTLHAGHQRADPSILDQVDGQTSVPTLIIPVIAVHRGHQRQGVGRQVIDVVISVARARAPYLGITTLSLASTPDSDGFFSALGFERDDVAAPDGTRARWLLLQ</sequence>
<comment type="caution">
    <text evidence="3">The sequence shown here is derived from an EMBL/GenBank/DDBJ whole genome shotgun (WGS) entry which is preliminary data.</text>
</comment>
<evidence type="ECO:0000313" key="5">
    <source>
        <dbReference type="Proteomes" id="UP000619376"/>
    </source>
</evidence>
<dbReference type="EMBL" id="JACHFK010000013">
    <property type="protein sequence ID" value="MBB5378551.1"/>
    <property type="molecule type" value="Genomic_DNA"/>
</dbReference>
<organism evidence="3 4">
    <name type="scientific">Deinococcus metalli</name>
    <dbReference type="NCBI Taxonomy" id="1141878"/>
    <lineage>
        <taxon>Bacteria</taxon>
        <taxon>Thermotogati</taxon>
        <taxon>Deinococcota</taxon>
        <taxon>Deinococci</taxon>
        <taxon>Deinococcales</taxon>
        <taxon>Deinococcaceae</taxon>
        <taxon>Deinococcus</taxon>
    </lineage>
</organism>
<dbReference type="GO" id="GO:0016747">
    <property type="term" value="F:acyltransferase activity, transferring groups other than amino-acyl groups"/>
    <property type="evidence" value="ECO:0007669"/>
    <property type="project" value="InterPro"/>
</dbReference>
<evidence type="ECO:0000259" key="1">
    <source>
        <dbReference type="Pfam" id="PF00583"/>
    </source>
</evidence>
<reference evidence="2" key="4">
    <citation type="submission" date="2024-05" db="EMBL/GenBank/DDBJ databases">
        <authorList>
            <person name="Sun Q."/>
            <person name="Zhou Y."/>
        </authorList>
    </citation>
    <scope>NUCLEOTIDE SEQUENCE</scope>
    <source>
        <strain evidence="2">CGMCC 1.18437</strain>
    </source>
</reference>
<dbReference type="Pfam" id="PF00583">
    <property type="entry name" value="Acetyltransf_1"/>
    <property type="match status" value="1"/>
</dbReference>
<gene>
    <name evidence="2" type="ORF">GCM10017781_38530</name>
    <name evidence="3" type="ORF">HNQ07_004058</name>
</gene>
<proteinExistence type="predicted"/>
<dbReference type="EMBL" id="BNAJ01000012">
    <property type="protein sequence ID" value="GHF58540.1"/>
    <property type="molecule type" value="Genomic_DNA"/>
</dbReference>
<evidence type="ECO:0000313" key="2">
    <source>
        <dbReference type="EMBL" id="GHF58540.1"/>
    </source>
</evidence>
<dbReference type="SUPFAM" id="SSF55729">
    <property type="entry name" value="Acyl-CoA N-acyltransferases (Nat)"/>
    <property type="match status" value="1"/>
</dbReference>
<accession>A0A7W8KI05</accession>
<protein>
    <submittedName>
        <fullName evidence="3">GNAT superfamily N-acetyltransferase</fullName>
    </submittedName>
</protein>